<keyword evidence="3" id="KW-1185">Reference proteome</keyword>
<accession>A0ABD1XAX3</accession>
<dbReference type="EMBL" id="JBFOLJ010000001">
    <property type="protein sequence ID" value="KAL2559122.1"/>
    <property type="molecule type" value="Genomic_DNA"/>
</dbReference>
<evidence type="ECO:0000313" key="3">
    <source>
        <dbReference type="Proteomes" id="UP001604277"/>
    </source>
</evidence>
<feature type="compositionally biased region" description="Basic and acidic residues" evidence="1">
    <location>
        <begin position="1"/>
        <end position="11"/>
    </location>
</feature>
<reference evidence="3" key="1">
    <citation type="submission" date="2024-07" db="EMBL/GenBank/DDBJ databases">
        <title>Two chromosome-level genome assemblies of Korean endemic species Abeliophyllum distichum and Forsythia ovata (Oleaceae).</title>
        <authorList>
            <person name="Jang H."/>
        </authorList>
    </citation>
    <scope>NUCLEOTIDE SEQUENCE [LARGE SCALE GENOMIC DNA]</scope>
</reference>
<name>A0ABD1XAX3_9LAMI</name>
<evidence type="ECO:0000256" key="1">
    <source>
        <dbReference type="SAM" id="MobiDB-lite"/>
    </source>
</evidence>
<feature type="compositionally biased region" description="Basic and acidic residues" evidence="1">
    <location>
        <begin position="29"/>
        <end position="42"/>
    </location>
</feature>
<organism evidence="2 3">
    <name type="scientific">Forsythia ovata</name>
    <dbReference type="NCBI Taxonomy" id="205694"/>
    <lineage>
        <taxon>Eukaryota</taxon>
        <taxon>Viridiplantae</taxon>
        <taxon>Streptophyta</taxon>
        <taxon>Embryophyta</taxon>
        <taxon>Tracheophyta</taxon>
        <taxon>Spermatophyta</taxon>
        <taxon>Magnoliopsida</taxon>
        <taxon>eudicotyledons</taxon>
        <taxon>Gunneridae</taxon>
        <taxon>Pentapetalae</taxon>
        <taxon>asterids</taxon>
        <taxon>lamiids</taxon>
        <taxon>Lamiales</taxon>
        <taxon>Oleaceae</taxon>
        <taxon>Forsythieae</taxon>
        <taxon>Forsythia</taxon>
    </lineage>
</organism>
<dbReference type="AlphaFoldDB" id="A0ABD1XAX3"/>
<feature type="compositionally biased region" description="Polar residues" evidence="1">
    <location>
        <begin position="55"/>
        <end position="66"/>
    </location>
</feature>
<dbReference type="Proteomes" id="UP001604277">
    <property type="component" value="Unassembled WGS sequence"/>
</dbReference>
<evidence type="ECO:0000313" key="2">
    <source>
        <dbReference type="EMBL" id="KAL2559122.1"/>
    </source>
</evidence>
<gene>
    <name evidence="2" type="ORF">Fot_03861</name>
</gene>
<sequence length="102" mass="11506">MSSHETIEHPLVDTIPPDATLPKEPLSSGHEHPVYDDTDHYPYELSEEIGEPENISGNDETQQNESVEIDEQTSEQRNEAPIQHPMITRGKAGVFKPKVYAR</sequence>
<feature type="region of interest" description="Disordered" evidence="1">
    <location>
        <begin position="1"/>
        <end position="102"/>
    </location>
</feature>
<protein>
    <submittedName>
        <fullName evidence="2">Uncharacterized protein</fullName>
    </submittedName>
</protein>
<proteinExistence type="predicted"/>
<comment type="caution">
    <text evidence="2">The sequence shown here is derived from an EMBL/GenBank/DDBJ whole genome shotgun (WGS) entry which is preliminary data.</text>
</comment>